<evidence type="ECO:0000256" key="5">
    <source>
        <dbReference type="ARBA" id="ARBA00022980"/>
    </source>
</evidence>
<comment type="function">
    <text evidence="8 10">One of the primary rRNA binding proteins, it binds directly near the 3'-end of the 23S rRNA, where it nucleates assembly of the 50S subunit.</text>
</comment>
<dbReference type="AlphaFoldDB" id="A0A367VDV3"/>
<keyword evidence="2 8" id="KW-0488">Methylation</keyword>
<evidence type="ECO:0000256" key="9">
    <source>
        <dbReference type="RuleBase" id="RU003905"/>
    </source>
</evidence>
<gene>
    <name evidence="8" type="primary">rplC</name>
    <name evidence="11" type="ORF">TH6_10030</name>
</gene>
<keyword evidence="5 8" id="KW-0689">Ribosomal protein</keyword>
<evidence type="ECO:0000256" key="10">
    <source>
        <dbReference type="RuleBase" id="RU003906"/>
    </source>
</evidence>
<dbReference type="PANTHER" id="PTHR11229:SF16">
    <property type="entry name" value="LARGE RIBOSOMAL SUBUNIT PROTEIN UL3C"/>
    <property type="match status" value="1"/>
</dbReference>
<comment type="PTM">
    <text evidence="8">Methylated by PrmB.</text>
</comment>
<comment type="subunit">
    <text evidence="8 10">Part of the 50S ribosomal subunit. Forms a cluster with proteins L14 and L19.</text>
</comment>
<feature type="modified residue" description="N5-methylglutamine" evidence="8">
    <location>
        <position position="171"/>
    </location>
</feature>
<dbReference type="GO" id="GO:0003735">
    <property type="term" value="F:structural constituent of ribosome"/>
    <property type="evidence" value="ECO:0007669"/>
    <property type="project" value="UniProtKB-UniRule"/>
</dbReference>
<keyword evidence="3 8" id="KW-0699">rRNA-binding</keyword>
<dbReference type="Gene3D" id="3.30.160.810">
    <property type="match status" value="1"/>
</dbReference>
<evidence type="ECO:0000256" key="1">
    <source>
        <dbReference type="ARBA" id="ARBA00006540"/>
    </source>
</evidence>
<evidence type="ECO:0000313" key="12">
    <source>
        <dbReference type="Proteomes" id="UP000253061"/>
    </source>
</evidence>
<keyword evidence="4 8" id="KW-0694">RNA-binding</keyword>
<dbReference type="GO" id="GO:1990904">
    <property type="term" value="C:ribonucleoprotein complex"/>
    <property type="evidence" value="ECO:0007669"/>
    <property type="project" value="UniProtKB-KW"/>
</dbReference>
<dbReference type="Pfam" id="PF00297">
    <property type="entry name" value="Ribosomal_L3"/>
    <property type="match status" value="1"/>
</dbReference>
<dbReference type="InterPro" id="IPR000597">
    <property type="entry name" value="Ribosomal_uL3"/>
</dbReference>
<name>A0A367VDV3_9PROT</name>
<dbReference type="InterPro" id="IPR019926">
    <property type="entry name" value="Ribosomal_uL3_CS"/>
</dbReference>
<sequence length="258" mass="27169">MRSGLITQKVGMTRIFNDDGSHLPVTVLKVEDLQVVANRTNDTDGYVAVQLGYGKAKVKNVSKPMRGHFAKAKVEPKAKLAEFRVSEDGLIEVGAELSAAHFFRVSEDGLIEVGAELAATHFIEGQYVDVIGTSIGKGFAGAMKRHNFGGLRASHGVSISHRSHGSTGQCQDPGRVFKGKKMAGHLGAARVTVQSLKVVSSDADKGLILIHGAVPGHKGAYVLVKDSVKRAAPEGLPFPAALKGAAPAAEEAVAEDKE</sequence>
<evidence type="ECO:0000256" key="4">
    <source>
        <dbReference type="ARBA" id="ARBA00022884"/>
    </source>
</evidence>
<dbReference type="InterPro" id="IPR009000">
    <property type="entry name" value="Transl_B-barrel_sf"/>
</dbReference>
<comment type="caution">
    <text evidence="11">The sequence shown here is derived from an EMBL/GenBank/DDBJ whole genome shotgun (WGS) entry which is preliminary data.</text>
</comment>
<dbReference type="PANTHER" id="PTHR11229">
    <property type="entry name" value="50S RIBOSOMAL PROTEIN L3"/>
    <property type="match status" value="1"/>
</dbReference>
<dbReference type="PROSITE" id="PS00474">
    <property type="entry name" value="RIBOSOMAL_L3"/>
    <property type="match status" value="1"/>
</dbReference>
<reference evidence="11 12" key="1">
    <citation type="submission" date="2014-07" db="EMBL/GenBank/DDBJ databases">
        <title>Draft genome sequence of Thalassospira profundimaris R8-17.</title>
        <authorList>
            <person name="Lai Q."/>
            <person name="Shao Z."/>
        </authorList>
    </citation>
    <scope>NUCLEOTIDE SEQUENCE [LARGE SCALE GENOMIC DNA]</scope>
    <source>
        <strain evidence="11 12">R8-17</strain>
    </source>
</reference>
<dbReference type="HAMAP" id="MF_01325_B">
    <property type="entry name" value="Ribosomal_uL3_B"/>
    <property type="match status" value="1"/>
</dbReference>
<protein>
    <recommendedName>
        <fullName evidence="7 8">Large ribosomal subunit protein uL3</fullName>
    </recommendedName>
</protein>
<dbReference type="EMBL" id="JPWB01000003">
    <property type="protein sequence ID" value="RCK23343.1"/>
    <property type="molecule type" value="Genomic_DNA"/>
</dbReference>
<dbReference type="InterPro" id="IPR019927">
    <property type="entry name" value="Ribosomal_uL3_bac/org-type"/>
</dbReference>
<evidence type="ECO:0000256" key="6">
    <source>
        <dbReference type="ARBA" id="ARBA00023274"/>
    </source>
</evidence>
<dbReference type="FunFam" id="3.30.160.810:FF:000001">
    <property type="entry name" value="50S ribosomal protein L3"/>
    <property type="match status" value="1"/>
</dbReference>
<dbReference type="FunFam" id="2.40.30.10:FF:000004">
    <property type="entry name" value="50S ribosomal protein L3"/>
    <property type="match status" value="1"/>
</dbReference>
<dbReference type="NCBIfam" id="TIGR03625">
    <property type="entry name" value="L3_bact"/>
    <property type="match status" value="1"/>
</dbReference>
<evidence type="ECO:0000256" key="3">
    <source>
        <dbReference type="ARBA" id="ARBA00022730"/>
    </source>
</evidence>
<dbReference type="GO" id="GO:0005840">
    <property type="term" value="C:ribosome"/>
    <property type="evidence" value="ECO:0007669"/>
    <property type="project" value="UniProtKB-UniRule"/>
</dbReference>
<organism evidence="11 12">
    <name type="scientific">Thalassospira profundimaris</name>
    <dbReference type="NCBI Taxonomy" id="502049"/>
    <lineage>
        <taxon>Bacteria</taxon>
        <taxon>Pseudomonadati</taxon>
        <taxon>Pseudomonadota</taxon>
        <taxon>Alphaproteobacteria</taxon>
        <taxon>Rhodospirillales</taxon>
        <taxon>Thalassospiraceae</taxon>
        <taxon>Thalassospira</taxon>
    </lineage>
</organism>
<dbReference type="RefSeq" id="WP_114129843.1">
    <property type="nucleotide sequence ID" value="NZ_JPWB01000003.1"/>
</dbReference>
<dbReference type="SUPFAM" id="SSF50447">
    <property type="entry name" value="Translation proteins"/>
    <property type="match status" value="1"/>
</dbReference>
<evidence type="ECO:0000256" key="7">
    <source>
        <dbReference type="ARBA" id="ARBA00035243"/>
    </source>
</evidence>
<evidence type="ECO:0000256" key="2">
    <source>
        <dbReference type="ARBA" id="ARBA00022481"/>
    </source>
</evidence>
<dbReference type="Gene3D" id="2.40.30.10">
    <property type="entry name" value="Translation factors"/>
    <property type="match status" value="1"/>
</dbReference>
<dbReference type="Proteomes" id="UP000253061">
    <property type="component" value="Unassembled WGS sequence"/>
</dbReference>
<evidence type="ECO:0000313" key="11">
    <source>
        <dbReference type="EMBL" id="RCK23343.1"/>
    </source>
</evidence>
<keyword evidence="6 8" id="KW-0687">Ribonucleoprotein</keyword>
<proteinExistence type="inferred from homology"/>
<dbReference type="GO" id="GO:0006412">
    <property type="term" value="P:translation"/>
    <property type="evidence" value="ECO:0007669"/>
    <property type="project" value="UniProtKB-UniRule"/>
</dbReference>
<accession>A0A367VDV3</accession>
<evidence type="ECO:0000256" key="8">
    <source>
        <dbReference type="HAMAP-Rule" id="MF_01325"/>
    </source>
</evidence>
<comment type="similarity">
    <text evidence="1 8 9">Belongs to the universal ribosomal protein uL3 family.</text>
</comment>
<dbReference type="GO" id="GO:0019843">
    <property type="term" value="F:rRNA binding"/>
    <property type="evidence" value="ECO:0007669"/>
    <property type="project" value="UniProtKB-UniRule"/>
</dbReference>